<dbReference type="InterPro" id="IPR033658">
    <property type="entry name" value="GRX_PICOT-like"/>
</dbReference>
<dbReference type="GO" id="GO:0005829">
    <property type="term" value="C:cytosol"/>
    <property type="evidence" value="ECO:0007669"/>
    <property type="project" value="TreeGrafter"/>
</dbReference>
<dbReference type="Pfam" id="PF00462">
    <property type="entry name" value="Glutaredoxin"/>
    <property type="match status" value="1"/>
</dbReference>
<sequence>MLKVIDNKQQFEAFISPIEGGSESAKFVHFCAPWTASCAQLDDLLLELQKEHGQNTFEVAKVDAESLPELSLEQKVSAVPTVIIFKNGNVAGRVEGFHPAELKDWVVKCSFDAISQNGSGPLPSVEGNASSEAVCEDLNSRLKRLINSARLTLFMKGSPDAPRCGFSRQIVELLRDRNVDFWTFDILEDEQVRQGLKDYSDWPTYPQVYLDGELLGGLDVIREELGEQTFVDKLPKKQ</sequence>
<dbReference type="InterPro" id="IPR002109">
    <property type="entry name" value="Glutaredoxin"/>
</dbReference>
<dbReference type="InterPro" id="IPR013766">
    <property type="entry name" value="Thioredoxin_domain"/>
</dbReference>
<dbReference type="GO" id="GO:0051536">
    <property type="term" value="F:iron-sulfur cluster binding"/>
    <property type="evidence" value="ECO:0007669"/>
    <property type="project" value="UniProtKB-KW"/>
</dbReference>
<evidence type="ECO:0000313" key="5">
    <source>
        <dbReference type="Proteomes" id="UP000050741"/>
    </source>
</evidence>
<protein>
    <submittedName>
        <fullName evidence="6">Thioredoxin domain-containing protein</fullName>
    </submittedName>
</protein>
<dbReference type="PROSITE" id="PS51354">
    <property type="entry name" value="GLUTAREDOXIN_2"/>
    <property type="match status" value="1"/>
</dbReference>
<keyword evidence="2" id="KW-0408">Iron</keyword>
<evidence type="ECO:0000313" key="6">
    <source>
        <dbReference type="WBParaSite" id="GPLIN_000151700"/>
    </source>
</evidence>
<keyword evidence="1" id="KW-0479">Metal-binding</keyword>
<dbReference type="SUPFAM" id="SSF52833">
    <property type="entry name" value="Thioredoxin-like"/>
    <property type="match status" value="2"/>
</dbReference>
<dbReference type="Pfam" id="PF00085">
    <property type="entry name" value="Thioredoxin"/>
    <property type="match status" value="1"/>
</dbReference>
<dbReference type="PANTHER" id="PTHR10293">
    <property type="entry name" value="GLUTAREDOXIN FAMILY MEMBER"/>
    <property type="match status" value="1"/>
</dbReference>
<keyword evidence="5" id="KW-1185">Reference proteome</keyword>
<evidence type="ECO:0000256" key="3">
    <source>
        <dbReference type="ARBA" id="ARBA00023014"/>
    </source>
</evidence>
<dbReference type="CDD" id="cd03028">
    <property type="entry name" value="GRX_PICOT_like"/>
    <property type="match status" value="1"/>
</dbReference>
<dbReference type="FunFam" id="3.40.30.10:FF:000012">
    <property type="entry name" value="Monothiol glutaredoxin"/>
    <property type="match status" value="1"/>
</dbReference>
<name>A0A183BLN2_GLOPA</name>
<evidence type="ECO:0000259" key="4">
    <source>
        <dbReference type="PROSITE" id="PS51352"/>
    </source>
</evidence>
<dbReference type="WBParaSite" id="GPLIN_000151700">
    <property type="protein sequence ID" value="GPLIN_000151700"/>
    <property type="gene ID" value="GPLIN_000151700"/>
</dbReference>
<dbReference type="PROSITE" id="PS51352">
    <property type="entry name" value="THIOREDOXIN_2"/>
    <property type="match status" value="1"/>
</dbReference>
<dbReference type="PANTHER" id="PTHR10293:SF73">
    <property type="entry name" value="GLUTAREDOXIN-3"/>
    <property type="match status" value="1"/>
</dbReference>
<organism evidence="5 6">
    <name type="scientific">Globodera pallida</name>
    <name type="common">Potato cyst nematode worm</name>
    <name type="synonym">Heterodera pallida</name>
    <dbReference type="NCBI Taxonomy" id="36090"/>
    <lineage>
        <taxon>Eukaryota</taxon>
        <taxon>Metazoa</taxon>
        <taxon>Ecdysozoa</taxon>
        <taxon>Nematoda</taxon>
        <taxon>Chromadorea</taxon>
        <taxon>Rhabditida</taxon>
        <taxon>Tylenchina</taxon>
        <taxon>Tylenchomorpha</taxon>
        <taxon>Tylenchoidea</taxon>
        <taxon>Heteroderidae</taxon>
        <taxon>Heteroderinae</taxon>
        <taxon>Globodera</taxon>
    </lineage>
</organism>
<proteinExistence type="predicted"/>
<keyword evidence="3" id="KW-0411">Iron-sulfur</keyword>
<dbReference type="InterPro" id="IPR036249">
    <property type="entry name" value="Thioredoxin-like_sf"/>
</dbReference>
<reference evidence="5" key="1">
    <citation type="submission" date="2014-05" db="EMBL/GenBank/DDBJ databases">
        <title>The genome and life-stage specific transcriptomes of Globodera pallida elucidate key aspects of plant parasitism by a cyst nematode.</title>
        <authorList>
            <person name="Cotton J.A."/>
            <person name="Lilley C.J."/>
            <person name="Jones L.M."/>
            <person name="Kikuchi T."/>
            <person name="Reid A.J."/>
            <person name="Thorpe P."/>
            <person name="Tsai I.J."/>
            <person name="Beasley H."/>
            <person name="Blok V."/>
            <person name="Cock P.J.A."/>
            <person name="Van den Akker S.E."/>
            <person name="Holroyd N."/>
            <person name="Hunt M."/>
            <person name="Mantelin S."/>
            <person name="Naghra H."/>
            <person name="Pain A."/>
            <person name="Palomares-Rius J.E."/>
            <person name="Zarowiecki M."/>
            <person name="Berriman M."/>
            <person name="Jones J.T."/>
            <person name="Urwin P.E."/>
        </authorList>
    </citation>
    <scope>NUCLEOTIDE SEQUENCE [LARGE SCALE GENOMIC DNA]</scope>
    <source>
        <strain evidence="5">Lindley</strain>
    </source>
</reference>
<dbReference type="GO" id="GO:0006879">
    <property type="term" value="P:intracellular iron ion homeostasis"/>
    <property type="evidence" value="ECO:0007669"/>
    <property type="project" value="TreeGrafter"/>
</dbReference>
<dbReference type="GO" id="GO:0005634">
    <property type="term" value="C:nucleus"/>
    <property type="evidence" value="ECO:0007669"/>
    <property type="project" value="TreeGrafter"/>
</dbReference>
<dbReference type="Proteomes" id="UP000050741">
    <property type="component" value="Unassembled WGS sequence"/>
</dbReference>
<accession>A0A183BLN2</accession>
<dbReference type="GO" id="GO:0046872">
    <property type="term" value="F:metal ion binding"/>
    <property type="evidence" value="ECO:0007669"/>
    <property type="project" value="UniProtKB-KW"/>
</dbReference>
<dbReference type="AlphaFoldDB" id="A0A183BLN2"/>
<feature type="domain" description="Thioredoxin" evidence="4">
    <location>
        <begin position="2"/>
        <end position="111"/>
    </location>
</feature>
<reference evidence="6" key="2">
    <citation type="submission" date="2016-06" db="UniProtKB">
        <authorList>
            <consortium name="WormBaseParasite"/>
        </authorList>
    </citation>
    <scope>IDENTIFICATION</scope>
</reference>
<evidence type="ECO:0000256" key="1">
    <source>
        <dbReference type="ARBA" id="ARBA00022723"/>
    </source>
</evidence>
<dbReference type="InterPro" id="IPR004480">
    <property type="entry name" value="Monothiol_GRX-rel"/>
</dbReference>
<evidence type="ECO:0000256" key="2">
    <source>
        <dbReference type="ARBA" id="ARBA00023004"/>
    </source>
</evidence>
<dbReference type="Gene3D" id="3.40.30.10">
    <property type="entry name" value="Glutaredoxin"/>
    <property type="match status" value="2"/>
</dbReference>